<proteinExistence type="predicted"/>
<dbReference type="InterPro" id="IPR002753">
    <property type="entry name" value="UPF0058"/>
</dbReference>
<dbReference type="EMBL" id="JBHUDC010000002">
    <property type="protein sequence ID" value="MFD1512440.1"/>
    <property type="molecule type" value="Genomic_DNA"/>
</dbReference>
<gene>
    <name evidence="2" type="ORF">ACFSBT_03990</name>
</gene>
<accession>A0ABD6ASF6</accession>
<dbReference type="SUPFAM" id="SSF140371">
    <property type="entry name" value="Vng1086c-like"/>
    <property type="match status" value="1"/>
</dbReference>
<sequence length="113" mass="12662">MRKRELVHFHALLDRIRWFVGEREGLSDDAHERYDELDVAPTAVYRSKQAHEDAVVTLTESLADAVDTDTVETGITDAEAVTTPTDETDGHGDDDPREDRHAHDDRPASAHSD</sequence>
<evidence type="ECO:0000313" key="2">
    <source>
        <dbReference type="EMBL" id="MFD1512440.1"/>
    </source>
</evidence>
<organism evidence="2 3">
    <name type="scientific">Halomarina rubra</name>
    <dbReference type="NCBI Taxonomy" id="2071873"/>
    <lineage>
        <taxon>Archaea</taxon>
        <taxon>Methanobacteriati</taxon>
        <taxon>Methanobacteriota</taxon>
        <taxon>Stenosarchaea group</taxon>
        <taxon>Halobacteria</taxon>
        <taxon>Halobacteriales</taxon>
        <taxon>Natronomonadaceae</taxon>
        <taxon>Halomarina</taxon>
    </lineage>
</organism>
<evidence type="ECO:0000256" key="1">
    <source>
        <dbReference type="SAM" id="MobiDB-lite"/>
    </source>
</evidence>
<dbReference type="Pfam" id="PF01893">
    <property type="entry name" value="UPF0058"/>
    <property type="match status" value="1"/>
</dbReference>
<keyword evidence="3" id="KW-1185">Reference proteome</keyword>
<dbReference type="Gene3D" id="1.20.1270.110">
    <property type="entry name" value="Uncharacterised protein family UPF0058"/>
    <property type="match status" value="1"/>
</dbReference>
<feature type="region of interest" description="Disordered" evidence="1">
    <location>
        <begin position="69"/>
        <end position="113"/>
    </location>
</feature>
<feature type="compositionally biased region" description="Basic and acidic residues" evidence="1">
    <location>
        <begin position="88"/>
        <end position="113"/>
    </location>
</feature>
<dbReference type="Proteomes" id="UP001597187">
    <property type="component" value="Unassembled WGS sequence"/>
</dbReference>
<dbReference type="InterPro" id="IPR036519">
    <property type="entry name" value="UPF0058_sf"/>
</dbReference>
<evidence type="ECO:0000313" key="3">
    <source>
        <dbReference type="Proteomes" id="UP001597187"/>
    </source>
</evidence>
<protein>
    <submittedName>
        <fullName evidence="2">UPF0058 family protein</fullName>
    </submittedName>
</protein>
<name>A0ABD6ASF6_9EURY</name>
<comment type="caution">
    <text evidence="2">The sequence shown here is derived from an EMBL/GenBank/DDBJ whole genome shotgun (WGS) entry which is preliminary data.</text>
</comment>
<dbReference type="RefSeq" id="WP_250872418.1">
    <property type="nucleotide sequence ID" value="NZ_JALXFV010000002.1"/>
</dbReference>
<dbReference type="AlphaFoldDB" id="A0ABD6ASF6"/>
<reference evidence="2 3" key="1">
    <citation type="journal article" date="2019" name="Int. J. Syst. Evol. Microbiol.">
        <title>The Global Catalogue of Microorganisms (GCM) 10K type strain sequencing project: providing services to taxonomists for standard genome sequencing and annotation.</title>
        <authorList>
            <consortium name="The Broad Institute Genomics Platform"/>
            <consortium name="The Broad Institute Genome Sequencing Center for Infectious Disease"/>
            <person name="Wu L."/>
            <person name="Ma J."/>
        </authorList>
    </citation>
    <scope>NUCLEOTIDE SEQUENCE [LARGE SCALE GENOMIC DNA]</scope>
    <source>
        <strain evidence="2 3">CGMCC 1.12563</strain>
    </source>
</reference>